<dbReference type="EMBL" id="JACHDN010000001">
    <property type="protein sequence ID" value="MBB5472315.1"/>
    <property type="molecule type" value="Genomic_DNA"/>
</dbReference>
<dbReference type="SUPFAM" id="SSF109854">
    <property type="entry name" value="DinB/YfiT-like putative metalloenzymes"/>
    <property type="match status" value="1"/>
</dbReference>
<dbReference type="InterPro" id="IPR024344">
    <property type="entry name" value="MDMPI_metal-binding"/>
</dbReference>
<evidence type="ECO:0000259" key="2">
    <source>
        <dbReference type="Pfam" id="PF11716"/>
    </source>
</evidence>
<accession>A0A511FDF3</accession>
<evidence type="ECO:0000313" key="4">
    <source>
        <dbReference type="EMBL" id="MBB5472315.1"/>
    </source>
</evidence>
<dbReference type="InterPro" id="IPR034660">
    <property type="entry name" value="DinB/YfiT-like"/>
</dbReference>
<evidence type="ECO:0000313" key="3">
    <source>
        <dbReference type="EMBL" id="GEL46347.1"/>
    </source>
</evidence>
<dbReference type="Pfam" id="PF11716">
    <property type="entry name" value="MDMPI_N"/>
    <property type="match status" value="1"/>
</dbReference>
<dbReference type="RefSeq" id="WP_146835871.1">
    <property type="nucleotide sequence ID" value="NZ_BJVQ01000015.1"/>
</dbReference>
<feature type="domain" description="Mycothiol-dependent maleylpyruvate isomerase metal-binding" evidence="2">
    <location>
        <begin position="16"/>
        <end position="158"/>
    </location>
</feature>
<protein>
    <submittedName>
        <fullName evidence="4">Uncharacterized protein (TIGR03083 family)</fullName>
    </submittedName>
</protein>
<keyword evidence="5" id="KW-1185">Reference proteome</keyword>
<organism evidence="3 5">
    <name type="scientific">Cellulomonas hominis</name>
    <dbReference type="NCBI Taxonomy" id="156981"/>
    <lineage>
        <taxon>Bacteria</taxon>
        <taxon>Bacillati</taxon>
        <taxon>Actinomycetota</taxon>
        <taxon>Actinomycetes</taxon>
        <taxon>Micrococcales</taxon>
        <taxon>Cellulomonadaceae</taxon>
        <taxon>Cellulomonas</taxon>
    </lineage>
</organism>
<evidence type="ECO:0000313" key="6">
    <source>
        <dbReference type="Proteomes" id="UP000564629"/>
    </source>
</evidence>
<reference evidence="4 6" key="2">
    <citation type="submission" date="2020-08" db="EMBL/GenBank/DDBJ databases">
        <title>Sequencing the genomes of 1000 actinobacteria strains.</title>
        <authorList>
            <person name="Klenk H.-P."/>
        </authorList>
    </citation>
    <scope>NUCLEOTIDE SEQUENCE [LARGE SCALE GENOMIC DNA]</scope>
    <source>
        <strain evidence="4 6">DSM 9581</strain>
    </source>
</reference>
<comment type="caution">
    <text evidence="3">The sequence shown here is derived from an EMBL/GenBank/DDBJ whole genome shotgun (WGS) entry which is preliminary data.</text>
</comment>
<dbReference type="Proteomes" id="UP000564629">
    <property type="component" value="Unassembled WGS sequence"/>
</dbReference>
<dbReference type="Gene3D" id="1.20.120.450">
    <property type="entry name" value="dinb family like domain"/>
    <property type="match status" value="1"/>
</dbReference>
<name>A0A511FDF3_9CELL</name>
<gene>
    <name evidence="3" type="ORF">CHO01_14630</name>
    <name evidence="4" type="ORF">HNR08_001051</name>
</gene>
<dbReference type="GO" id="GO:0046872">
    <property type="term" value="F:metal ion binding"/>
    <property type="evidence" value="ECO:0007669"/>
    <property type="project" value="InterPro"/>
</dbReference>
<evidence type="ECO:0000313" key="5">
    <source>
        <dbReference type="Proteomes" id="UP000321723"/>
    </source>
</evidence>
<evidence type="ECO:0000256" key="1">
    <source>
        <dbReference type="SAM" id="MobiDB-lite"/>
    </source>
</evidence>
<sequence length="275" mass="28539">MAATRSGDVTERADVLRRQWGTLRAWVGDVVEAGDGGAPSILDGWTVADLVAHLGRAMSALAACEPAPAGTVPLSLAEYLGTYAGRAADIDRVTRELAEQIADDPLRHVDALVAEAFARVDALGPADRVVQARRGPVLLSTMIASRITELVVHADDLQRSLARARGAAPGTRAELGDGVGPRPGVPGGLGPEGGLGDGVTAGGPLDGDALDLVAQELLRIVRARGGWDLEVVQPLTWVRLAAGRVPYDVDVLAAALAPRFTSDAVPDLGRMLPIL</sequence>
<dbReference type="Proteomes" id="UP000321723">
    <property type="component" value="Unassembled WGS sequence"/>
</dbReference>
<reference evidence="3 5" key="1">
    <citation type="submission" date="2019-07" db="EMBL/GenBank/DDBJ databases">
        <title>Whole genome shotgun sequence of Cellulomonas hominis NBRC 16055.</title>
        <authorList>
            <person name="Hosoyama A."/>
            <person name="Uohara A."/>
            <person name="Ohji S."/>
            <person name="Ichikawa N."/>
        </authorList>
    </citation>
    <scope>NUCLEOTIDE SEQUENCE [LARGE SCALE GENOMIC DNA]</scope>
    <source>
        <strain evidence="3 5">NBRC 16055</strain>
    </source>
</reference>
<dbReference type="EMBL" id="BJVQ01000015">
    <property type="protein sequence ID" value="GEL46347.1"/>
    <property type="molecule type" value="Genomic_DNA"/>
</dbReference>
<proteinExistence type="predicted"/>
<feature type="compositionally biased region" description="Gly residues" evidence="1">
    <location>
        <begin position="177"/>
        <end position="201"/>
    </location>
</feature>
<dbReference type="AlphaFoldDB" id="A0A511FDF3"/>
<dbReference type="OrthoDB" id="8481083at2"/>
<feature type="region of interest" description="Disordered" evidence="1">
    <location>
        <begin position="168"/>
        <end position="201"/>
    </location>
</feature>